<evidence type="ECO:0000313" key="2">
    <source>
        <dbReference type="EMBL" id="MBB6145880.1"/>
    </source>
</evidence>
<dbReference type="RefSeq" id="WP_050060894.1">
    <property type="nucleotide sequence ID" value="NZ_JACHEK010000008.1"/>
</dbReference>
<feature type="transmembrane region" description="Helical" evidence="1">
    <location>
        <begin position="150"/>
        <end position="168"/>
    </location>
</feature>
<proteinExistence type="predicted"/>
<dbReference type="EMBL" id="JACHEK010000008">
    <property type="protein sequence ID" value="MBB6145880.1"/>
    <property type="molecule type" value="Genomic_DNA"/>
</dbReference>
<organism evidence="2 3">
    <name type="scientific">Silvibacterium bohemicum</name>
    <dbReference type="NCBI Taxonomy" id="1577686"/>
    <lineage>
        <taxon>Bacteria</taxon>
        <taxon>Pseudomonadati</taxon>
        <taxon>Acidobacteriota</taxon>
        <taxon>Terriglobia</taxon>
        <taxon>Terriglobales</taxon>
        <taxon>Acidobacteriaceae</taxon>
        <taxon>Silvibacterium</taxon>
    </lineage>
</organism>
<feature type="transmembrane region" description="Helical" evidence="1">
    <location>
        <begin position="174"/>
        <end position="194"/>
    </location>
</feature>
<keyword evidence="1" id="KW-0472">Membrane</keyword>
<sequence>MATLVTSWRKIRADDIFFPVMALLILAVVVIGFAQSYFLPGMVLAKLPNRLVHIHGALFVGWIFLLLMQTSLVAARKVKLHMTLGMLGVILLPLMVTFGVLTLFDSIRRNGTGIPAELILVGDLEELAIFAGLTVWALLARRKAASHKRLMILGTMAIMGPAINRWPFPPDLRMPGTIGVYAVLPLLVIAYDLWSLRRIHRDTAIASAIIIVAMLTMLPVASMGFWQQIVAWIRHP</sequence>
<gene>
    <name evidence="2" type="ORF">HNQ77_003850</name>
</gene>
<feature type="transmembrane region" description="Helical" evidence="1">
    <location>
        <begin position="80"/>
        <end position="104"/>
    </location>
</feature>
<reference evidence="2 3" key="1">
    <citation type="submission" date="2020-08" db="EMBL/GenBank/DDBJ databases">
        <title>Genomic Encyclopedia of Type Strains, Phase IV (KMG-IV): sequencing the most valuable type-strain genomes for metagenomic binning, comparative biology and taxonomic classification.</title>
        <authorList>
            <person name="Goeker M."/>
        </authorList>
    </citation>
    <scope>NUCLEOTIDE SEQUENCE [LARGE SCALE GENOMIC DNA]</scope>
    <source>
        <strain evidence="2 3">DSM 103733</strain>
    </source>
</reference>
<evidence type="ECO:0000256" key="1">
    <source>
        <dbReference type="SAM" id="Phobius"/>
    </source>
</evidence>
<protein>
    <submittedName>
        <fullName evidence="2">Uncharacterized protein</fullName>
    </submittedName>
</protein>
<feature type="transmembrane region" description="Helical" evidence="1">
    <location>
        <begin position="116"/>
        <end position="138"/>
    </location>
</feature>
<comment type="caution">
    <text evidence="2">The sequence shown here is derived from an EMBL/GenBank/DDBJ whole genome shotgun (WGS) entry which is preliminary data.</text>
</comment>
<evidence type="ECO:0000313" key="3">
    <source>
        <dbReference type="Proteomes" id="UP000538666"/>
    </source>
</evidence>
<dbReference type="Proteomes" id="UP000538666">
    <property type="component" value="Unassembled WGS sequence"/>
</dbReference>
<name>A0A841JXK0_9BACT</name>
<feature type="transmembrane region" description="Helical" evidence="1">
    <location>
        <begin position="16"/>
        <end position="39"/>
    </location>
</feature>
<accession>A0A841JXK0</accession>
<feature type="transmembrane region" description="Helical" evidence="1">
    <location>
        <begin position="51"/>
        <end position="68"/>
    </location>
</feature>
<keyword evidence="1" id="KW-0812">Transmembrane</keyword>
<keyword evidence="3" id="KW-1185">Reference proteome</keyword>
<dbReference type="AlphaFoldDB" id="A0A841JXK0"/>
<keyword evidence="1" id="KW-1133">Transmembrane helix</keyword>
<feature type="transmembrane region" description="Helical" evidence="1">
    <location>
        <begin position="206"/>
        <end position="226"/>
    </location>
</feature>
<dbReference type="OrthoDB" id="115703at2"/>